<dbReference type="InterPro" id="IPR000157">
    <property type="entry name" value="TIR_dom"/>
</dbReference>
<feature type="domain" description="TIR" evidence="1">
    <location>
        <begin position="11"/>
        <end position="145"/>
    </location>
</feature>
<dbReference type="GO" id="GO:0043531">
    <property type="term" value="F:ADP binding"/>
    <property type="evidence" value="ECO:0007669"/>
    <property type="project" value="InterPro"/>
</dbReference>
<dbReference type="InterPro" id="IPR027417">
    <property type="entry name" value="P-loop_NTPase"/>
</dbReference>
<dbReference type="Proteomes" id="UP000257109">
    <property type="component" value="Unassembled WGS sequence"/>
</dbReference>
<dbReference type="InterPro" id="IPR042197">
    <property type="entry name" value="Apaf_helical"/>
</dbReference>
<dbReference type="InterPro" id="IPR044974">
    <property type="entry name" value="Disease_R_plants"/>
</dbReference>
<dbReference type="AlphaFoldDB" id="A0A371GRZ1"/>
<dbReference type="InterPro" id="IPR002182">
    <property type="entry name" value="NB-ARC"/>
</dbReference>
<organism evidence="2 3">
    <name type="scientific">Mucuna pruriens</name>
    <name type="common">Velvet bean</name>
    <name type="synonym">Dolichos pruriens</name>
    <dbReference type="NCBI Taxonomy" id="157652"/>
    <lineage>
        <taxon>Eukaryota</taxon>
        <taxon>Viridiplantae</taxon>
        <taxon>Streptophyta</taxon>
        <taxon>Embryophyta</taxon>
        <taxon>Tracheophyta</taxon>
        <taxon>Spermatophyta</taxon>
        <taxon>Magnoliopsida</taxon>
        <taxon>eudicotyledons</taxon>
        <taxon>Gunneridae</taxon>
        <taxon>Pentapetalae</taxon>
        <taxon>rosids</taxon>
        <taxon>fabids</taxon>
        <taxon>Fabales</taxon>
        <taxon>Fabaceae</taxon>
        <taxon>Papilionoideae</taxon>
        <taxon>50 kb inversion clade</taxon>
        <taxon>NPAAA clade</taxon>
        <taxon>indigoferoid/millettioid clade</taxon>
        <taxon>Phaseoleae</taxon>
        <taxon>Mucuna</taxon>
    </lineage>
</organism>
<evidence type="ECO:0000259" key="1">
    <source>
        <dbReference type="PROSITE" id="PS50104"/>
    </source>
</evidence>
<dbReference type="PRINTS" id="PR00364">
    <property type="entry name" value="DISEASERSIST"/>
</dbReference>
<gene>
    <name evidence="2" type="primary">N</name>
    <name evidence="2" type="ORF">CR513_24425</name>
</gene>
<dbReference type="STRING" id="157652.A0A371GRZ1"/>
<dbReference type="PROSITE" id="PS50104">
    <property type="entry name" value="TIR"/>
    <property type="match status" value="1"/>
</dbReference>
<dbReference type="SUPFAM" id="SSF52200">
    <property type="entry name" value="Toll/Interleukin receptor TIR domain"/>
    <property type="match status" value="1"/>
</dbReference>
<dbReference type="EMBL" id="QJKJ01004639">
    <property type="protein sequence ID" value="RDX93322.1"/>
    <property type="molecule type" value="Genomic_DNA"/>
</dbReference>
<proteinExistence type="predicted"/>
<dbReference type="GO" id="GO:0006952">
    <property type="term" value="P:defense response"/>
    <property type="evidence" value="ECO:0007669"/>
    <property type="project" value="InterPro"/>
</dbReference>
<reference evidence="2" key="1">
    <citation type="submission" date="2018-05" db="EMBL/GenBank/DDBJ databases">
        <title>Draft genome of Mucuna pruriens seed.</title>
        <authorList>
            <person name="Nnadi N.E."/>
            <person name="Vos R."/>
            <person name="Hasami M.H."/>
            <person name="Devisetty U.K."/>
            <person name="Aguiy J.C."/>
        </authorList>
    </citation>
    <scope>NUCLEOTIDE SEQUENCE [LARGE SCALE GENOMIC DNA]</scope>
    <source>
        <strain evidence="2">JCA_2017</strain>
    </source>
</reference>
<dbReference type="Gene3D" id="3.40.50.300">
    <property type="entry name" value="P-loop containing nucleotide triphosphate hydrolases"/>
    <property type="match status" value="1"/>
</dbReference>
<evidence type="ECO:0000313" key="2">
    <source>
        <dbReference type="EMBL" id="RDX93322.1"/>
    </source>
</evidence>
<dbReference type="PANTHER" id="PTHR11017:SF300">
    <property type="entry name" value="RESISTANCE PROTEIN (TIR-NBS-LRR CLASS), PUTATIVE-RELATED"/>
    <property type="match status" value="1"/>
</dbReference>
<dbReference type="OrthoDB" id="1402165at2759"/>
<dbReference type="Pfam" id="PF00931">
    <property type="entry name" value="NB-ARC"/>
    <property type="match status" value="1"/>
</dbReference>
<dbReference type="SUPFAM" id="SSF52540">
    <property type="entry name" value="P-loop containing nucleoside triphosphate hydrolases"/>
    <property type="match status" value="1"/>
</dbReference>
<protein>
    <submittedName>
        <fullName evidence="2">TMV resistance protein N</fullName>
    </submittedName>
</protein>
<comment type="caution">
    <text evidence="2">The sequence shown here is derived from an EMBL/GenBank/DDBJ whole genome shotgun (WGS) entry which is preliminary data.</text>
</comment>
<name>A0A371GRZ1_MUCPR</name>
<dbReference type="SMART" id="SM00255">
    <property type="entry name" value="TIR"/>
    <property type="match status" value="1"/>
</dbReference>
<dbReference type="Gene3D" id="1.10.8.430">
    <property type="entry name" value="Helical domain of apoptotic protease-activating factors"/>
    <property type="match status" value="1"/>
</dbReference>
<accession>A0A371GRZ1</accession>
<dbReference type="Gene3D" id="3.40.50.10140">
    <property type="entry name" value="Toll/interleukin-1 receptor homology (TIR) domain"/>
    <property type="match status" value="1"/>
</dbReference>
<dbReference type="GO" id="GO:0007165">
    <property type="term" value="P:signal transduction"/>
    <property type="evidence" value="ECO:0007669"/>
    <property type="project" value="InterPro"/>
</dbReference>
<feature type="non-terminal residue" evidence="2">
    <location>
        <position position="1"/>
    </location>
</feature>
<evidence type="ECO:0000313" key="3">
    <source>
        <dbReference type="Proteomes" id="UP000257109"/>
    </source>
</evidence>
<dbReference type="InterPro" id="IPR035897">
    <property type="entry name" value="Toll_tir_struct_dom_sf"/>
</dbReference>
<keyword evidence="3" id="KW-1185">Reference proteome</keyword>
<dbReference type="PANTHER" id="PTHR11017">
    <property type="entry name" value="LEUCINE-RICH REPEAT-CONTAINING PROTEIN"/>
    <property type="match status" value="1"/>
</dbReference>
<sequence length="491" mass="56341">MQPFSHLVVPFKFAAFLCFRGDTRYTFTENLFQALLHRGFRTFKDNPVMERGTRITVELPRAIEVSRVFIIVLSKNFASSSYCLFEVVKILDEFAKGKGRWILPVFYYVDPSDLLDTYEQALIDMKEWYSDEQIQEWRTALSKLSKNKNGCENKFEYQHIEDILKEVSRHVTSPIGLGGRILTVNLLLCSGSDRIHMIGICGGSGIGKTMVALELLNFHADMGFDHCFFFSDVGEILSKFGNVEGMSILNGKKVFIVFEDIKQSEQLDNIRELTKQLGFGSKVIIISQDKNLLTRCGIENIYEGERFSDTEAYQLLSLKVFNSTSISPKFVKILERIVTYALGHPRTLEVIGSNVSGKTIKECESALLTYESITNRDIQKIEEESFNALEKCQQEMLIHIALCLRGLELVDVEAKLHNKYEVCPRKDIRVMLHASTQDMIKDKVSHFEAMWHGHGQHKSNDIKYEQHDKQYKEDILELGPFETKNPCFECL</sequence>
<dbReference type="Pfam" id="PF01582">
    <property type="entry name" value="TIR"/>
    <property type="match status" value="1"/>
</dbReference>